<accession>B8BXY7</accession>
<feature type="region of interest" description="Disordered" evidence="1">
    <location>
        <begin position="507"/>
        <end position="533"/>
    </location>
</feature>
<feature type="compositionally biased region" description="Polar residues" evidence="1">
    <location>
        <begin position="56"/>
        <end position="70"/>
    </location>
</feature>
<organism evidence="2 3">
    <name type="scientific">Thalassiosira pseudonana</name>
    <name type="common">Marine diatom</name>
    <name type="synonym">Cyclotella nana</name>
    <dbReference type="NCBI Taxonomy" id="35128"/>
    <lineage>
        <taxon>Eukaryota</taxon>
        <taxon>Sar</taxon>
        <taxon>Stramenopiles</taxon>
        <taxon>Ochrophyta</taxon>
        <taxon>Bacillariophyta</taxon>
        <taxon>Coscinodiscophyceae</taxon>
        <taxon>Thalassiosirophycidae</taxon>
        <taxon>Thalassiosirales</taxon>
        <taxon>Thalassiosiraceae</taxon>
        <taxon>Thalassiosira</taxon>
    </lineage>
</organism>
<gene>
    <name evidence="2" type="ORF">THAPSDRAFT_21778</name>
</gene>
<feature type="region of interest" description="Disordered" evidence="1">
    <location>
        <begin position="791"/>
        <end position="810"/>
    </location>
</feature>
<evidence type="ECO:0000256" key="1">
    <source>
        <dbReference type="SAM" id="MobiDB-lite"/>
    </source>
</evidence>
<feature type="region of interest" description="Disordered" evidence="1">
    <location>
        <begin position="455"/>
        <end position="477"/>
    </location>
</feature>
<reference evidence="2 3" key="1">
    <citation type="journal article" date="2004" name="Science">
        <title>The genome of the diatom Thalassiosira pseudonana: ecology, evolution, and metabolism.</title>
        <authorList>
            <person name="Armbrust E.V."/>
            <person name="Berges J.A."/>
            <person name="Bowler C."/>
            <person name="Green B.R."/>
            <person name="Martinez D."/>
            <person name="Putnam N.H."/>
            <person name="Zhou S."/>
            <person name="Allen A.E."/>
            <person name="Apt K.E."/>
            <person name="Bechner M."/>
            <person name="Brzezinski M.A."/>
            <person name="Chaal B.K."/>
            <person name="Chiovitti A."/>
            <person name="Davis A.K."/>
            <person name="Demarest M.S."/>
            <person name="Detter J.C."/>
            <person name="Glavina T."/>
            <person name="Goodstein D."/>
            <person name="Hadi M.Z."/>
            <person name="Hellsten U."/>
            <person name="Hildebrand M."/>
            <person name="Jenkins B.D."/>
            <person name="Jurka J."/>
            <person name="Kapitonov V.V."/>
            <person name="Kroger N."/>
            <person name="Lau W.W."/>
            <person name="Lane T.W."/>
            <person name="Larimer F.W."/>
            <person name="Lippmeier J.C."/>
            <person name="Lucas S."/>
            <person name="Medina M."/>
            <person name="Montsant A."/>
            <person name="Obornik M."/>
            <person name="Parker M.S."/>
            <person name="Palenik B."/>
            <person name="Pazour G.J."/>
            <person name="Richardson P.M."/>
            <person name="Rynearson T.A."/>
            <person name="Saito M.A."/>
            <person name="Schwartz D.C."/>
            <person name="Thamatrakoln K."/>
            <person name="Valentin K."/>
            <person name="Vardi A."/>
            <person name="Wilkerson F.P."/>
            <person name="Rokhsar D.S."/>
        </authorList>
    </citation>
    <scope>NUCLEOTIDE SEQUENCE [LARGE SCALE GENOMIC DNA]</scope>
    <source>
        <strain evidence="2 3">CCMP1335</strain>
    </source>
</reference>
<feature type="region of interest" description="Disordered" evidence="1">
    <location>
        <begin position="222"/>
        <end position="248"/>
    </location>
</feature>
<feature type="compositionally biased region" description="Basic and acidic residues" evidence="1">
    <location>
        <begin position="456"/>
        <end position="477"/>
    </location>
</feature>
<feature type="region of interest" description="Disordered" evidence="1">
    <location>
        <begin position="378"/>
        <end position="440"/>
    </location>
</feature>
<proteinExistence type="predicted"/>
<dbReference type="PaxDb" id="35128-Thaps21778"/>
<dbReference type="RefSeq" id="XP_002288356.1">
    <property type="nucleotide sequence ID" value="XM_002288320.1"/>
</dbReference>
<feature type="region of interest" description="Disordered" evidence="1">
    <location>
        <begin position="147"/>
        <end position="178"/>
    </location>
</feature>
<feature type="region of interest" description="Disordered" evidence="1">
    <location>
        <begin position="1"/>
        <end position="96"/>
    </location>
</feature>
<feature type="compositionally biased region" description="Polar residues" evidence="1">
    <location>
        <begin position="166"/>
        <end position="178"/>
    </location>
</feature>
<dbReference type="AlphaFoldDB" id="B8BXY7"/>
<name>B8BXY7_THAPS</name>
<evidence type="ECO:0000313" key="2">
    <source>
        <dbReference type="EMBL" id="EED93792.1"/>
    </source>
</evidence>
<feature type="compositionally biased region" description="Low complexity" evidence="1">
    <location>
        <begin position="385"/>
        <end position="395"/>
    </location>
</feature>
<keyword evidence="3" id="KW-1185">Reference proteome</keyword>
<feature type="compositionally biased region" description="Polar residues" evidence="1">
    <location>
        <begin position="400"/>
        <end position="426"/>
    </location>
</feature>
<reference evidence="2 3" key="2">
    <citation type="journal article" date="2008" name="Nature">
        <title>The Phaeodactylum genome reveals the evolutionary history of diatom genomes.</title>
        <authorList>
            <person name="Bowler C."/>
            <person name="Allen A.E."/>
            <person name="Badger J.H."/>
            <person name="Grimwood J."/>
            <person name="Jabbari K."/>
            <person name="Kuo A."/>
            <person name="Maheswari U."/>
            <person name="Martens C."/>
            <person name="Maumus F."/>
            <person name="Otillar R.P."/>
            <person name="Rayko E."/>
            <person name="Salamov A."/>
            <person name="Vandepoele K."/>
            <person name="Beszteri B."/>
            <person name="Gruber A."/>
            <person name="Heijde M."/>
            <person name="Katinka M."/>
            <person name="Mock T."/>
            <person name="Valentin K."/>
            <person name="Verret F."/>
            <person name="Berges J.A."/>
            <person name="Brownlee C."/>
            <person name="Cadoret J.P."/>
            <person name="Chiovitti A."/>
            <person name="Choi C.J."/>
            <person name="Coesel S."/>
            <person name="De Martino A."/>
            <person name="Detter J.C."/>
            <person name="Durkin C."/>
            <person name="Falciatore A."/>
            <person name="Fournet J."/>
            <person name="Haruta M."/>
            <person name="Huysman M.J."/>
            <person name="Jenkins B.D."/>
            <person name="Jiroutova K."/>
            <person name="Jorgensen R.E."/>
            <person name="Joubert Y."/>
            <person name="Kaplan A."/>
            <person name="Kroger N."/>
            <person name="Kroth P.G."/>
            <person name="La Roche J."/>
            <person name="Lindquist E."/>
            <person name="Lommer M."/>
            <person name="Martin-Jezequel V."/>
            <person name="Lopez P.J."/>
            <person name="Lucas S."/>
            <person name="Mangogna M."/>
            <person name="McGinnis K."/>
            <person name="Medlin L.K."/>
            <person name="Montsant A."/>
            <person name="Oudot-Le Secq M.P."/>
            <person name="Napoli C."/>
            <person name="Obornik M."/>
            <person name="Parker M.S."/>
            <person name="Petit J.L."/>
            <person name="Porcel B.M."/>
            <person name="Poulsen N."/>
            <person name="Robison M."/>
            <person name="Rychlewski L."/>
            <person name="Rynearson T.A."/>
            <person name="Schmutz J."/>
            <person name="Shapiro H."/>
            <person name="Siaut M."/>
            <person name="Stanley M."/>
            <person name="Sussman M.R."/>
            <person name="Taylor A.R."/>
            <person name="Vardi A."/>
            <person name="von Dassow P."/>
            <person name="Vyverman W."/>
            <person name="Willis A."/>
            <person name="Wyrwicz L.S."/>
            <person name="Rokhsar D.S."/>
            <person name="Weissenbach J."/>
            <person name="Armbrust E.V."/>
            <person name="Green B.R."/>
            <person name="Van de Peer Y."/>
            <person name="Grigoriev I.V."/>
        </authorList>
    </citation>
    <scope>NUCLEOTIDE SEQUENCE [LARGE SCALE GENOMIC DNA]</scope>
    <source>
        <strain evidence="2 3">CCMP1335</strain>
    </source>
</reference>
<dbReference type="HOGENOM" id="CLU_325055_0_0_1"/>
<dbReference type="EMBL" id="CM000640">
    <property type="protein sequence ID" value="EED93792.1"/>
    <property type="molecule type" value="Genomic_DNA"/>
</dbReference>
<protein>
    <submittedName>
        <fullName evidence="2">Uncharacterized protein</fullName>
    </submittedName>
</protein>
<evidence type="ECO:0000313" key="3">
    <source>
        <dbReference type="Proteomes" id="UP000001449"/>
    </source>
</evidence>
<dbReference type="GeneID" id="7448778"/>
<feature type="compositionally biased region" description="Polar residues" evidence="1">
    <location>
        <begin position="1"/>
        <end position="14"/>
    </location>
</feature>
<feature type="compositionally biased region" description="Basic and acidic residues" evidence="1">
    <location>
        <begin position="230"/>
        <end position="244"/>
    </location>
</feature>
<dbReference type="Proteomes" id="UP000001449">
    <property type="component" value="Chromosome 3"/>
</dbReference>
<dbReference type="InParanoid" id="B8BXY7"/>
<sequence length="888" mass="97717">MAPSSQLKKTSSSAVACLQEDEATPSQPSWDHLTCTPPPPRQLGSPASFVMDPSFSDGTSSDGNYENFSLASGEAGEGGETTSPRPEESFAASAGAGVEAVDDKCATVDINVGSIGRPPWWKINKRAIIDVGEVNIRNNTVWNDKQHLVGRSQSDSKDERTPSLRGVSTTNTSGSQPWWQFRRNIAQVESTPKSSNESASLFSVKTSSSAEGVQVYRQCGNTSLNSNNAEVKENSSESPPDKTQSRRSSLLLCASQHNESFRKVAPPAEADDELHRFLFPRRGRQSRSVIGYSSRNLRSSLVSQQSTQQSLRASISSHYSESTTTTLTTNNFNGETTLYNMQSESITQDVDGIADKMKLTSLERILLADIAKPNTNRWKSRASVDKGVSSSGSDSLSEHPINNNTTRGDQSQTKLPARSTETNTLQPIYEGTSKCNITGSTTSISEQDLANNQVTAEKEDTPQDCPKDDRAKPDSGLRIDWDTNRLLQIMDGVNLSKAEELDDVSSISSSVHSGHLAATNPSSRSRQKSFRRWNSSRSISKQVSVTSVYSRDYDEDDNLEADIFASTDAKCERVVKEACELMNSVNRSVISMGLEPPFRQMDEIIPPFKKLQKNMRNQLIELGANLNVVEHRREERPRRLTKSKRRATNCVVRNSFVSASSLTSEASNNTATPSLDNHKAVAEYIISRMSMSQALSSSTTSESKLHSHTAFLPNYMWYQCVAADVSSIIKPTSLCSGTGIAAGGDQYLQPDMLNVFGMFGSYFVGAGHLFQDEEHETGRRAAFWMEPIHEGDDVSEDSSEASNDSIDSADDSHEDYQVFRLSDQQADPQIEILEKVIEELRRIQTSASGQEAGKESASPKNRFHSKVNADYAMQDVEYFIHCCTDIKL</sequence>
<dbReference type="KEGG" id="tps:THAPSDRAFT_21778"/>